<comment type="function">
    <text evidence="2">Catalyzes the reversible cyclization of carbamoyl aspartate to dihydroorotate.</text>
</comment>
<dbReference type="AlphaFoldDB" id="A0A3A8R367"/>
<reference evidence="13" key="1">
    <citation type="submission" date="2018-09" db="EMBL/GenBank/DDBJ databases">
        <authorList>
            <person name="Livingstone P.G."/>
            <person name="Whitworth D.E."/>
        </authorList>
    </citation>
    <scope>NUCLEOTIDE SEQUENCE [LARGE SCALE GENOMIC DNA]</scope>
    <source>
        <strain evidence="13">AB050A</strain>
    </source>
</reference>
<dbReference type="GO" id="GO:0005737">
    <property type="term" value="C:cytoplasm"/>
    <property type="evidence" value="ECO:0007669"/>
    <property type="project" value="TreeGrafter"/>
</dbReference>
<evidence type="ECO:0000256" key="1">
    <source>
        <dbReference type="ARBA" id="ARBA00001947"/>
    </source>
</evidence>
<dbReference type="Proteomes" id="UP000267003">
    <property type="component" value="Unassembled WGS sequence"/>
</dbReference>
<evidence type="ECO:0000256" key="6">
    <source>
        <dbReference type="ARBA" id="ARBA00011881"/>
    </source>
</evidence>
<name>A0A3A8R367_9BACT</name>
<keyword evidence="8" id="KW-0479">Metal-binding</keyword>
<evidence type="ECO:0000256" key="7">
    <source>
        <dbReference type="ARBA" id="ARBA00012863"/>
    </source>
</evidence>
<dbReference type="PANTHER" id="PTHR43668">
    <property type="entry name" value="ALLANTOINASE"/>
    <property type="match status" value="1"/>
</dbReference>
<evidence type="ECO:0000256" key="10">
    <source>
        <dbReference type="ARBA" id="ARBA00022833"/>
    </source>
</evidence>
<dbReference type="InterPro" id="IPR032466">
    <property type="entry name" value="Metal_Hydrolase"/>
</dbReference>
<evidence type="ECO:0000313" key="13">
    <source>
        <dbReference type="Proteomes" id="UP000267003"/>
    </source>
</evidence>
<dbReference type="EMBL" id="RAWK01000012">
    <property type="protein sequence ID" value="RKH73670.1"/>
    <property type="molecule type" value="Genomic_DNA"/>
</dbReference>
<evidence type="ECO:0000256" key="2">
    <source>
        <dbReference type="ARBA" id="ARBA00002368"/>
    </source>
</evidence>
<dbReference type="GO" id="GO:0000256">
    <property type="term" value="P:allantoin catabolic process"/>
    <property type="evidence" value="ECO:0007669"/>
    <property type="project" value="InterPro"/>
</dbReference>
<evidence type="ECO:0000259" key="11">
    <source>
        <dbReference type="Pfam" id="PF01979"/>
    </source>
</evidence>
<keyword evidence="9 12" id="KW-0378">Hydrolase</keyword>
<comment type="similarity">
    <text evidence="5">Belongs to the metallo-dependent hydrolases superfamily. Allantoinase family.</text>
</comment>
<dbReference type="OrthoDB" id="9803027at2"/>
<proteinExistence type="inferred from homology"/>
<accession>A0A3A8R367</accession>
<dbReference type="FunFam" id="3.20.20.140:FF:000032">
    <property type="entry name" value="Allantoinase Dal1"/>
    <property type="match status" value="1"/>
</dbReference>
<evidence type="ECO:0000256" key="5">
    <source>
        <dbReference type="ARBA" id="ARBA00010368"/>
    </source>
</evidence>
<evidence type="ECO:0000256" key="9">
    <source>
        <dbReference type="ARBA" id="ARBA00022801"/>
    </source>
</evidence>
<comment type="cofactor">
    <cofactor evidence="1">
        <name>Zn(2+)</name>
        <dbReference type="ChEBI" id="CHEBI:29105"/>
    </cofactor>
</comment>
<dbReference type="Gene3D" id="3.20.20.140">
    <property type="entry name" value="Metal-dependent hydrolases"/>
    <property type="match status" value="1"/>
</dbReference>
<comment type="subunit">
    <text evidence="6">Homotetramer.</text>
</comment>
<dbReference type="EC" id="3.5.2.5" evidence="7"/>
<comment type="caution">
    <text evidence="12">The sequence shown here is derived from an EMBL/GenBank/DDBJ whole genome shotgun (WGS) entry which is preliminary data.</text>
</comment>
<feature type="domain" description="Amidohydrolase-related" evidence="11">
    <location>
        <begin position="55"/>
        <end position="428"/>
    </location>
</feature>
<evidence type="ECO:0000256" key="4">
    <source>
        <dbReference type="ARBA" id="ARBA00010286"/>
    </source>
</evidence>
<protein>
    <recommendedName>
        <fullName evidence="7">allantoinase</fullName>
        <ecNumber evidence="7">3.5.2.5</ecNumber>
    </recommendedName>
</protein>
<dbReference type="RefSeq" id="WP_120553819.1">
    <property type="nucleotide sequence ID" value="NZ_RAWK01000012.1"/>
</dbReference>
<sequence length="449" mass="47567">MSASGVTVFRGERVVTPEGTRAAAVVVRDGRIEGIHETVDVPLGANVVDLGRDALLPGIVDSHAHINEPGRTDWEGFATATAAAAAGGITTVVDMPLNSIPATTSLAALRTKAEAASGQCAIDYGLWGGVIPGNANELQAMADAGAPGFKCFLVHSGVDEFPAATREVLDAAMPILAKAGVPLLVHAELTDHEPPFAGDVRAYASYLASRPAAWEVDAIRMMIDLCRKHRGPVHIVHLSAADALDDIAKAKAEGLPFTVETCPHYLTFTSEEIEAGATHFKCAPPIREAANRERLWAAVKSGLIDLVVSDHSPCTPALKKLEAGDFSGAWGGIAGLQLSVSAVWTGMRAHGLGLDALVDRMAHRTAKLAGLSGRKGAIRPGLDADFVVFAPEARFKVAPEDIRHRHRLTPYAGRELEGRVLRTYLRGQRIFDATEGLTGPRIGQWLPRG</sequence>
<evidence type="ECO:0000313" key="12">
    <source>
        <dbReference type="EMBL" id="RKH73670.1"/>
    </source>
</evidence>
<dbReference type="GO" id="GO:0004038">
    <property type="term" value="F:allantoinase activity"/>
    <property type="evidence" value="ECO:0007669"/>
    <property type="project" value="UniProtKB-EC"/>
</dbReference>
<dbReference type="InterPro" id="IPR002195">
    <property type="entry name" value="Dihydroorotase_CS"/>
</dbReference>
<evidence type="ECO:0000256" key="3">
    <source>
        <dbReference type="ARBA" id="ARBA00004968"/>
    </source>
</evidence>
<dbReference type="SUPFAM" id="SSF51338">
    <property type="entry name" value="Composite domain of metallo-dependent hydrolases"/>
    <property type="match status" value="1"/>
</dbReference>
<dbReference type="SUPFAM" id="SSF51556">
    <property type="entry name" value="Metallo-dependent hydrolases"/>
    <property type="match status" value="1"/>
</dbReference>
<dbReference type="GO" id="GO:0050897">
    <property type="term" value="F:cobalt ion binding"/>
    <property type="evidence" value="ECO:0007669"/>
    <property type="project" value="InterPro"/>
</dbReference>
<dbReference type="InterPro" id="IPR017593">
    <property type="entry name" value="Allantoinase"/>
</dbReference>
<dbReference type="GO" id="GO:0006145">
    <property type="term" value="P:purine nucleobase catabolic process"/>
    <property type="evidence" value="ECO:0007669"/>
    <property type="project" value="TreeGrafter"/>
</dbReference>
<gene>
    <name evidence="12" type="primary">allB</name>
    <name evidence="12" type="ORF">D7W81_03180</name>
</gene>
<dbReference type="Pfam" id="PF01979">
    <property type="entry name" value="Amidohydro_1"/>
    <property type="match status" value="1"/>
</dbReference>
<dbReference type="NCBIfam" id="TIGR03178">
    <property type="entry name" value="allantoinase"/>
    <property type="match status" value="1"/>
</dbReference>
<evidence type="ECO:0000256" key="8">
    <source>
        <dbReference type="ARBA" id="ARBA00022723"/>
    </source>
</evidence>
<organism evidence="12 13">
    <name type="scientific">Corallococcus aberystwythensis</name>
    <dbReference type="NCBI Taxonomy" id="2316722"/>
    <lineage>
        <taxon>Bacteria</taxon>
        <taxon>Pseudomonadati</taxon>
        <taxon>Myxococcota</taxon>
        <taxon>Myxococcia</taxon>
        <taxon>Myxococcales</taxon>
        <taxon>Cystobacterineae</taxon>
        <taxon>Myxococcaceae</taxon>
        <taxon>Corallococcus</taxon>
    </lineage>
</organism>
<dbReference type="InterPro" id="IPR006680">
    <property type="entry name" value="Amidohydro-rel"/>
</dbReference>
<dbReference type="PROSITE" id="PS00482">
    <property type="entry name" value="DIHYDROOROTASE_1"/>
    <property type="match status" value="1"/>
</dbReference>
<dbReference type="InterPro" id="IPR050138">
    <property type="entry name" value="DHOase/Allantoinase_Hydrolase"/>
</dbReference>
<dbReference type="InterPro" id="IPR011059">
    <property type="entry name" value="Metal-dep_hydrolase_composite"/>
</dbReference>
<dbReference type="PANTHER" id="PTHR43668:SF2">
    <property type="entry name" value="ALLANTOINASE"/>
    <property type="match status" value="1"/>
</dbReference>
<comment type="pathway">
    <text evidence="3">Nitrogen metabolism; (S)-allantoin degradation; allantoate from (S)-allantoin: step 1/1.</text>
</comment>
<keyword evidence="10" id="KW-0862">Zinc</keyword>
<dbReference type="GO" id="GO:0008270">
    <property type="term" value="F:zinc ion binding"/>
    <property type="evidence" value="ECO:0007669"/>
    <property type="project" value="InterPro"/>
</dbReference>
<keyword evidence="13" id="KW-1185">Reference proteome</keyword>
<comment type="similarity">
    <text evidence="4">Belongs to the metallo-dependent hydrolases superfamily. DHOase family. Class I DHOase subfamily.</text>
</comment>